<proteinExistence type="predicted"/>
<comment type="caution">
    <text evidence="1">The sequence shown here is derived from an EMBL/GenBank/DDBJ whole genome shotgun (WGS) entry which is preliminary data.</text>
</comment>
<evidence type="ECO:0000313" key="1">
    <source>
        <dbReference type="EMBL" id="GHB26253.1"/>
    </source>
</evidence>
<keyword evidence="2" id="KW-1185">Reference proteome</keyword>
<name>A0A8J3CTS8_9BACT</name>
<reference evidence="1" key="1">
    <citation type="journal article" date="2014" name="Int. J. Syst. Evol. Microbiol.">
        <title>Complete genome sequence of Corynebacterium casei LMG S-19264T (=DSM 44701T), isolated from a smear-ripened cheese.</title>
        <authorList>
            <consortium name="US DOE Joint Genome Institute (JGI-PGF)"/>
            <person name="Walter F."/>
            <person name="Albersmeier A."/>
            <person name="Kalinowski J."/>
            <person name="Ruckert C."/>
        </authorList>
    </citation>
    <scope>NUCLEOTIDE SEQUENCE</scope>
    <source>
        <strain evidence="1">KCTC 23224</strain>
    </source>
</reference>
<dbReference type="AlphaFoldDB" id="A0A8J3CTS8"/>
<reference evidence="1" key="2">
    <citation type="submission" date="2020-09" db="EMBL/GenBank/DDBJ databases">
        <authorList>
            <person name="Sun Q."/>
            <person name="Kim S."/>
        </authorList>
    </citation>
    <scope>NUCLEOTIDE SEQUENCE</scope>
    <source>
        <strain evidence="1">KCTC 23224</strain>
    </source>
</reference>
<dbReference type="Proteomes" id="UP000642809">
    <property type="component" value="Unassembled WGS sequence"/>
</dbReference>
<organism evidence="1 2">
    <name type="scientific">Mongoliitalea lutea</name>
    <dbReference type="NCBI Taxonomy" id="849756"/>
    <lineage>
        <taxon>Bacteria</taxon>
        <taxon>Pseudomonadati</taxon>
        <taxon>Bacteroidota</taxon>
        <taxon>Cytophagia</taxon>
        <taxon>Cytophagales</taxon>
        <taxon>Cyclobacteriaceae</taxon>
        <taxon>Mongoliitalea</taxon>
    </lineage>
</organism>
<accession>A0A8J3CTS8</accession>
<protein>
    <submittedName>
        <fullName evidence="1">Uncharacterized protein</fullName>
    </submittedName>
</protein>
<sequence>MKKTLLIVLLLIISGGIQDTFAQIWAGTHSSTYGELRLIEESWPNGQGIVYGDYRDNGTIVGEIGNGGRELTGDFFNGSWTGKFFFDRQFVNTGSRSSNNFSFQGFWGQTTNNRNSTNPNDKWDGNRINVQTTGRIRVAVWSGRWDTNFGPIFLHQIGNEITGIYGNTNRIEGTYDPRDRKLKGKFNQGGRVGSFEFTITGNDFTGIWGWGAMLNEGAWTGTKTTKSNAPMPALTISNPNLIGRYRVRVESLSIAIMTGVFFPNRDIAGEFNVRMMGKTNPSASFTEIRPRDGRSTRVWSATSNNPLRINQESPVKTANIRGPNNQILERLSYAGRHVIDRVLEFDVNAQMANNDLEIQVNSKITSVGSVSDQVLPDASLRIKLSELEPGRTYYIMNSQQSSNFQQAFITFTIQKL</sequence>
<evidence type="ECO:0000313" key="2">
    <source>
        <dbReference type="Proteomes" id="UP000642809"/>
    </source>
</evidence>
<dbReference type="EMBL" id="BMYF01000002">
    <property type="protein sequence ID" value="GHB26253.1"/>
    <property type="molecule type" value="Genomic_DNA"/>
</dbReference>
<dbReference type="RefSeq" id="WP_189578729.1">
    <property type="nucleotide sequence ID" value="NZ_BMYF01000002.1"/>
</dbReference>
<gene>
    <name evidence="1" type="ORF">GCM10008106_03540</name>
</gene>